<dbReference type="GO" id="GO:0005737">
    <property type="term" value="C:cytoplasm"/>
    <property type="evidence" value="ECO:0007669"/>
    <property type="project" value="TreeGrafter"/>
</dbReference>
<evidence type="ECO:0000313" key="7">
    <source>
        <dbReference type="Proteomes" id="UP000272729"/>
    </source>
</evidence>
<keyword evidence="6" id="KW-0808">Transferase</keyword>
<protein>
    <submittedName>
        <fullName evidence="6">Putative glutathione S-transferase</fullName>
    </submittedName>
</protein>
<dbReference type="InterPro" id="IPR036249">
    <property type="entry name" value="Thioredoxin-like_sf"/>
</dbReference>
<sequence length="324" mass="36924">MTTPPRAASPVDFATYGPYAPKPKPGQSARPGPAFPNRITADGSSGYPAEPGRYHLYIALSCPFCQRVTITRKLKGLEEVISVSAVDPMRDGRGWAFREGDGHDLDHVNGFALLSEAYTATDPDHDGHVSVPVLWDKVEKRIATNDFRTLSLDVATAFDQWARNDIDLYPEALRAEIDSLNEFLYERVHNGPYRCGFARTQEDYEREVLSLFDALDQLEERLSTRRYLFGDFLTDSDVRLFVTLARFDSVYVTHFKANLRRLVDYPNLWAYARDLYSQDAFRSTTDFEQTKRHYFLTHTWINPSGLVPLGPDLDWDAPNDRGEL</sequence>
<dbReference type="InterPro" id="IPR010987">
    <property type="entry name" value="Glutathione-S-Trfase_C-like"/>
</dbReference>
<reference evidence="6 7" key="1">
    <citation type="submission" date="2018-10" db="EMBL/GenBank/DDBJ databases">
        <title>Sequencing the genomes of 1000 actinobacteria strains.</title>
        <authorList>
            <person name="Klenk H.-P."/>
        </authorList>
    </citation>
    <scope>NUCLEOTIDE SEQUENCE [LARGE SCALE GENOMIC DNA]</scope>
    <source>
        <strain evidence="6 7">DSM 43911</strain>
    </source>
</reference>
<dbReference type="InterPro" id="IPR016639">
    <property type="entry name" value="GST_Omega/GSH"/>
</dbReference>
<dbReference type="InterPro" id="IPR040079">
    <property type="entry name" value="Glutathione_S-Trfase"/>
</dbReference>
<dbReference type="SUPFAM" id="SSF47616">
    <property type="entry name" value="GST C-terminal domain-like"/>
    <property type="match status" value="1"/>
</dbReference>
<dbReference type="SFLD" id="SFLDS00019">
    <property type="entry name" value="Glutathione_Transferase_(cytos"/>
    <property type="match status" value="1"/>
</dbReference>
<name>A0A495XM76_9PSEU</name>
<feature type="site" description="Lowers pKa of active site Cys" evidence="3">
    <location>
        <position position="251"/>
    </location>
</feature>
<feature type="active site" description="Proton donor/acceptor" evidence="1">
    <location>
        <position position="193"/>
    </location>
</feature>
<dbReference type="PROSITE" id="PS50405">
    <property type="entry name" value="GST_CTER"/>
    <property type="match status" value="1"/>
</dbReference>
<organism evidence="6 7">
    <name type="scientific">Saccharothrix variisporea</name>
    <dbReference type="NCBI Taxonomy" id="543527"/>
    <lineage>
        <taxon>Bacteria</taxon>
        <taxon>Bacillati</taxon>
        <taxon>Actinomycetota</taxon>
        <taxon>Actinomycetes</taxon>
        <taxon>Pseudonocardiales</taxon>
        <taxon>Pseudonocardiaceae</taxon>
        <taxon>Saccharothrix</taxon>
    </lineage>
</organism>
<dbReference type="Pfam" id="PF13409">
    <property type="entry name" value="GST_N_2"/>
    <property type="match status" value="1"/>
</dbReference>
<feature type="region of interest" description="Disordered" evidence="4">
    <location>
        <begin position="1"/>
        <end position="44"/>
    </location>
</feature>
<evidence type="ECO:0000256" key="4">
    <source>
        <dbReference type="SAM" id="MobiDB-lite"/>
    </source>
</evidence>
<dbReference type="PIRSF" id="PIRSF015753">
    <property type="entry name" value="GST"/>
    <property type="match status" value="1"/>
</dbReference>
<dbReference type="SFLD" id="SFLDG01148">
    <property type="entry name" value="Xi_(cytGST)"/>
    <property type="match status" value="1"/>
</dbReference>
<evidence type="ECO:0000256" key="1">
    <source>
        <dbReference type="PIRSR" id="PIRSR015753-1"/>
    </source>
</evidence>
<dbReference type="AlphaFoldDB" id="A0A495XM76"/>
<feature type="site" description="Lowers pKa of active site Cys" evidence="3">
    <location>
        <position position="294"/>
    </location>
</feature>
<dbReference type="GO" id="GO:0004364">
    <property type="term" value="F:glutathione transferase activity"/>
    <property type="evidence" value="ECO:0007669"/>
    <property type="project" value="InterPro"/>
</dbReference>
<evidence type="ECO:0000313" key="6">
    <source>
        <dbReference type="EMBL" id="RKT72708.1"/>
    </source>
</evidence>
<dbReference type="InterPro" id="IPR036282">
    <property type="entry name" value="Glutathione-S-Trfase_C_sf"/>
</dbReference>
<dbReference type="RefSeq" id="WP_121225950.1">
    <property type="nucleotide sequence ID" value="NZ_JBIUBA010000056.1"/>
</dbReference>
<feature type="binding site" evidence="2">
    <location>
        <position position="95"/>
    </location>
    <ligand>
        <name>glutathione</name>
        <dbReference type="ChEBI" id="CHEBI:57925"/>
    </ligand>
</feature>
<evidence type="ECO:0000256" key="3">
    <source>
        <dbReference type="PIRSR" id="PIRSR015753-3"/>
    </source>
</evidence>
<accession>A0A495XM76</accession>
<dbReference type="Proteomes" id="UP000272729">
    <property type="component" value="Unassembled WGS sequence"/>
</dbReference>
<evidence type="ECO:0000256" key="2">
    <source>
        <dbReference type="PIRSR" id="PIRSR015753-2"/>
    </source>
</evidence>
<dbReference type="SFLD" id="SFLDG01206">
    <property type="entry name" value="Xi.1"/>
    <property type="match status" value="1"/>
</dbReference>
<dbReference type="Gene3D" id="3.40.30.10">
    <property type="entry name" value="Glutaredoxin"/>
    <property type="match status" value="1"/>
</dbReference>
<evidence type="ECO:0000259" key="5">
    <source>
        <dbReference type="PROSITE" id="PS50405"/>
    </source>
</evidence>
<dbReference type="EMBL" id="RBXR01000001">
    <property type="protein sequence ID" value="RKT72708.1"/>
    <property type="molecule type" value="Genomic_DNA"/>
</dbReference>
<dbReference type="OrthoDB" id="9769158at2"/>
<dbReference type="PANTHER" id="PTHR32419">
    <property type="entry name" value="GLUTATHIONYL-HYDROQUINONE REDUCTASE"/>
    <property type="match status" value="1"/>
</dbReference>
<dbReference type="Gene3D" id="1.20.1050.10">
    <property type="match status" value="1"/>
</dbReference>
<dbReference type="InterPro" id="IPR047047">
    <property type="entry name" value="GST_Omega-like_C"/>
</dbReference>
<dbReference type="InterPro" id="IPR004045">
    <property type="entry name" value="Glutathione_S-Trfase_N"/>
</dbReference>
<dbReference type="SUPFAM" id="SSF52833">
    <property type="entry name" value="Thioredoxin-like"/>
    <property type="match status" value="1"/>
</dbReference>
<dbReference type="PANTHER" id="PTHR32419:SF6">
    <property type="entry name" value="GLUTATHIONE S-TRANSFERASE OMEGA-LIKE 1-RELATED"/>
    <property type="match status" value="1"/>
</dbReference>
<feature type="active site" description="Nucleophile" evidence="1">
    <location>
        <position position="62"/>
    </location>
</feature>
<dbReference type="CDD" id="cd03190">
    <property type="entry name" value="GST_C_Omega_like"/>
    <property type="match status" value="1"/>
</dbReference>
<keyword evidence="7" id="KW-1185">Reference proteome</keyword>
<feature type="domain" description="GST C-terminal" evidence="5">
    <location>
        <begin position="170"/>
        <end position="294"/>
    </location>
</feature>
<gene>
    <name evidence="6" type="ORF">DFJ66_6032</name>
</gene>
<proteinExistence type="predicted"/>
<dbReference type="Pfam" id="PF13410">
    <property type="entry name" value="GST_C_2"/>
    <property type="match status" value="1"/>
</dbReference>
<comment type="caution">
    <text evidence="6">The sequence shown here is derived from an EMBL/GenBank/DDBJ whole genome shotgun (WGS) entry which is preliminary data.</text>
</comment>